<dbReference type="Pfam" id="PF20582">
    <property type="entry name" value="UPF0758_N"/>
    <property type="match status" value="1"/>
</dbReference>
<name>A0A9D2H227_9FIRM</name>
<reference evidence="8" key="2">
    <citation type="submission" date="2021-04" db="EMBL/GenBank/DDBJ databases">
        <authorList>
            <person name="Gilroy R."/>
        </authorList>
    </citation>
    <scope>NUCLEOTIDE SEQUENCE</scope>
    <source>
        <strain evidence="8">CHK156-179</strain>
    </source>
</reference>
<evidence type="ECO:0000256" key="2">
    <source>
        <dbReference type="ARBA" id="ARBA00022670"/>
    </source>
</evidence>
<gene>
    <name evidence="8" type="ORF">H9797_01845</name>
</gene>
<evidence type="ECO:0000313" key="8">
    <source>
        <dbReference type="EMBL" id="HJA02110.1"/>
    </source>
</evidence>
<dbReference type="InterPro" id="IPR046778">
    <property type="entry name" value="UPF0758_N"/>
</dbReference>
<dbReference type="InterPro" id="IPR037518">
    <property type="entry name" value="MPN"/>
</dbReference>
<evidence type="ECO:0000256" key="5">
    <source>
        <dbReference type="ARBA" id="ARBA00022833"/>
    </source>
</evidence>
<evidence type="ECO:0000256" key="6">
    <source>
        <dbReference type="ARBA" id="ARBA00023049"/>
    </source>
</evidence>
<dbReference type="PANTHER" id="PTHR30471">
    <property type="entry name" value="DNA REPAIR PROTEIN RADC"/>
    <property type="match status" value="1"/>
</dbReference>
<dbReference type="GO" id="GO:0008237">
    <property type="term" value="F:metallopeptidase activity"/>
    <property type="evidence" value="ECO:0007669"/>
    <property type="project" value="UniProtKB-KW"/>
</dbReference>
<dbReference type="GO" id="GO:0006508">
    <property type="term" value="P:proteolysis"/>
    <property type="evidence" value="ECO:0007669"/>
    <property type="project" value="UniProtKB-KW"/>
</dbReference>
<keyword evidence="4" id="KW-0378">Hydrolase</keyword>
<reference evidence="8" key="1">
    <citation type="journal article" date="2021" name="PeerJ">
        <title>Extensive microbial diversity within the chicken gut microbiome revealed by metagenomics and culture.</title>
        <authorList>
            <person name="Gilroy R."/>
            <person name="Ravi A."/>
            <person name="Getino M."/>
            <person name="Pursley I."/>
            <person name="Horton D.L."/>
            <person name="Alikhan N.F."/>
            <person name="Baker D."/>
            <person name="Gharbi K."/>
            <person name="Hall N."/>
            <person name="Watson M."/>
            <person name="Adriaenssens E.M."/>
            <person name="Foster-Nyarko E."/>
            <person name="Jarju S."/>
            <person name="Secka A."/>
            <person name="Antonio M."/>
            <person name="Oren A."/>
            <person name="Chaudhuri R.R."/>
            <person name="La Ragione R."/>
            <person name="Hildebrand F."/>
            <person name="Pallen M.J."/>
        </authorList>
    </citation>
    <scope>NUCLEOTIDE SEQUENCE</scope>
    <source>
        <strain evidence="8">CHK156-179</strain>
    </source>
</reference>
<feature type="domain" description="MPN" evidence="7">
    <location>
        <begin position="93"/>
        <end position="219"/>
    </location>
</feature>
<dbReference type="PANTHER" id="PTHR30471:SF3">
    <property type="entry name" value="UPF0758 PROTEIN YEES-RELATED"/>
    <property type="match status" value="1"/>
</dbReference>
<dbReference type="PROSITE" id="PS50249">
    <property type="entry name" value="MPN"/>
    <property type="match status" value="1"/>
</dbReference>
<organism evidence="8 9">
    <name type="scientific">Candidatus Gallimonas gallistercoris</name>
    <dbReference type="NCBI Taxonomy" id="2838602"/>
    <lineage>
        <taxon>Bacteria</taxon>
        <taxon>Bacillati</taxon>
        <taxon>Bacillota</taxon>
        <taxon>Clostridia</taxon>
        <taxon>Candidatus Gallimonas</taxon>
    </lineage>
</organism>
<sequence>MHEGHRKRMLERLERAEGSLEEHELLEILLFNAIPRKNTNELAHRLLSAFGSLRSLFRAGMSELKAVPGVGESTAAYLKIVGMFLERAGGKELSLPSAFSFAAFSPYLRERFRGAEEEYVEFYCLDGREGIKALRRFTSEKSFQACVDPKEISRLFVEVKPRAMVAVHNHIEGAATPSREDDDFTAQLEILCSMHNVALRDHIICSPEGVYSYFLSGKLNELSARYSIASVLGREQP</sequence>
<comment type="similarity">
    <text evidence="1">Belongs to the UPF0758 family.</text>
</comment>
<evidence type="ECO:0000256" key="1">
    <source>
        <dbReference type="ARBA" id="ARBA00010243"/>
    </source>
</evidence>
<proteinExistence type="inferred from homology"/>
<protein>
    <recommendedName>
        <fullName evidence="7">MPN domain-containing protein</fullName>
    </recommendedName>
</protein>
<evidence type="ECO:0000313" key="9">
    <source>
        <dbReference type="Proteomes" id="UP000824221"/>
    </source>
</evidence>
<keyword evidence="5" id="KW-0862">Zinc</keyword>
<dbReference type="Gene3D" id="1.10.150.20">
    <property type="entry name" value="5' to 3' exonuclease, C-terminal subdomain"/>
    <property type="match status" value="1"/>
</dbReference>
<comment type="caution">
    <text evidence="8">The sequence shown here is derived from an EMBL/GenBank/DDBJ whole genome shotgun (WGS) entry which is preliminary data.</text>
</comment>
<evidence type="ECO:0000259" key="7">
    <source>
        <dbReference type="PROSITE" id="PS50249"/>
    </source>
</evidence>
<dbReference type="Proteomes" id="UP000824221">
    <property type="component" value="Unassembled WGS sequence"/>
</dbReference>
<evidence type="ECO:0000256" key="4">
    <source>
        <dbReference type="ARBA" id="ARBA00022801"/>
    </source>
</evidence>
<keyword evidence="3" id="KW-0479">Metal-binding</keyword>
<dbReference type="SUPFAM" id="SSF47781">
    <property type="entry name" value="RuvA domain 2-like"/>
    <property type="match status" value="1"/>
</dbReference>
<dbReference type="Gene3D" id="3.40.140.10">
    <property type="entry name" value="Cytidine Deaminase, domain 2"/>
    <property type="match status" value="1"/>
</dbReference>
<dbReference type="EMBL" id="DXAJ01000032">
    <property type="protein sequence ID" value="HJA02110.1"/>
    <property type="molecule type" value="Genomic_DNA"/>
</dbReference>
<dbReference type="InterPro" id="IPR001405">
    <property type="entry name" value="UPF0758"/>
</dbReference>
<evidence type="ECO:0000256" key="3">
    <source>
        <dbReference type="ARBA" id="ARBA00022723"/>
    </source>
</evidence>
<dbReference type="AlphaFoldDB" id="A0A9D2H227"/>
<dbReference type="InterPro" id="IPR010994">
    <property type="entry name" value="RuvA_2-like"/>
</dbReference>
<dbReference type="Pfam" id="PF04002">
    <property type="entry name" value="RadC"/>
    <property type="match status" value="1"/>
</dbReference>
<keyword evidence="6" id="KW-0482">Metalloprotease</keyword>
<accession>A0A9D2H227</accession>
<dbReference type="InterPro" id="IPR025657">
    <property type="entry name" value="RadC_JAB"/>
</dbReference>
<dbReference type="GO" id="GO:0046872">
    <property type="term" value="F:metal ion binding"/>
    <property type="evidence" value="ECO:0007669"/>
    <property type="project" value="UniProtKB-KW"/>
</dbReference>
<keyword evidence="2" id="KW-0645">Protease</keyword>